<feature type="transmembrane region" description="Helical" evidence="8">
    <location>
        <begin position="170"/>
        <end position="190"/>
    </location>
</feature>
<feature type="transmembrane region" description="Helical" evidence="8">
    <location>
        <begin position="220"/>
        <end position="243"/>
    </location>
</feature>
<proteinExistence type="inferred from homology"/>
<dbReference type="AlphaFoldDB" id="E0SHE5"/>
<feature type="domain" description="Major facilitator superfamily (MFS) profile" evidence="9">
    <location>
        <begin position="13"/>
        <end position="403"/>
    </location>
</feature>
<dbReference type="eggNOG" id="COG2814">
    <property type="taxonomic scope" value="Bacteria"/>
</dbReference>
<feature type="transmembrane region" description="Helical" evidence="8">
    <location>
        <begin position="351"/>
        <end position="369"/>
    </location>
</feature>
<evidence type="ECO:0000259" key="9">
    <source>
        <dbReference type="PROSITE" id="PS50850"/>
    </source>
</evidence>
<dbReference type="Pfam" id="PF07690">
    <property type="entry name" value="MFS_1"/>
    <property type="match status" value="1"/>
</dbReference>
<dbReference type="GO" id="GO:1990961">
    <property type="term" value="P:xenobiotic detoxification by transmembrane export across the plasma membrane"/>
    <property type="evidence" value="ECO:0007669"/>
    <property type="project" value="InterPro"/>
</dbReference>
<feature type="transmembrane region" description="Helical" evidence="8">
    <location>
        <begin position="54"/>
        <end position="74"/>
    </location>
</feature>
<dbReference type="NCBIfam" id="TIGR00710">
    <property type="entry name" value="efflux_Bcr_CflA"/>
    <property type="match status" value="1"/>
</dbReference>
<dbReference type="EMBL" id="CP002038">
    <property type="protein sequence ID" value="ADM96544.1"/>
    <property type="molecule type" value="Genomic_DNA"/>
</dbReference>
<feature type="transmembrane region" description="Helical" evidence="8">
    <location>
        <begin position="381"/>
        <end position="401"/>
    </location>
</feature>
<dbReference type="PROSITE" id="PS50850">
    <property type="entry name" value="MFS"/>
    <property type="match status" value="1"/>
</dbReference>
<keyword evidence="3 8" id="KW-0813">Transport</keyword>
<evidence type="ECO:0000256" key="6">
    <source>
        <dbReference type="ARBA" id="ARBA00022989"/>
    </source>
</evidence>
<feature type="transmembrane region" description="Helical" evidence="8">
    <location>
        <begin position="140"/>
        <end position="164"/>
    </location>
</feature>
<dbReference type="PANTHER" id="PTHR23502">
    <property type="entry name" value="MAJOR FACILITATOR SUPERFAMILY"/>
    <property type="match status" value="1"/>
</dbReference>
<keyword evidence="5 8" id="KW-0812">Transmembrane</keyword>
<evidence type="ECO:0000256" key="4">
    <source>
        <dbReference type="ARBA" id="ARBA00022475"/>
    </source>
</evidence>
<sequence>MSERYEHSAAAMTYSLILLLALLTALDAMAIDMYLPAMPALAMDFGASSGKVQQTLSVFLVGLALGQGICGPLLDRYGRRIPLLAGLVIFIGGSVMAALSSSIEWLMLARFLQALGASAGLVAPRAIVADLYSVAESARIFSLLMQVMMIAPILAPLLGGYLLAHGEWRLVFWVLAGLGGAGLIWGIRTIPESLSEEKRLASRAGNLSPGNIVRAYVRQLGYGVFMAYTLAGGVIFGSLFVYISSSSFVFTQSFGLTPAQFSYIFAANAVSLVIGGQISTTLLRRRVGEQRIMMFGIVIHILAGLVLSVLILSGWIGLWGYLLLLATAIGALGLVFGNLTALTMAYAGRQAGVASALMGMLQYLIAALVGYCASQVLQGPVVLPVVIVLCGVVAMLLCIMASHMAQAAFSTCYDDRE</sequence>
<reference evidence="10 11" key="1">
    <citation type="journal article" date="2011" name="J. Bacteriol.">
        <title>Genome sequence of the plant-pathogenic bacterium Dickeya dadantii 3937.</title>
        <authorList>
            <person name="Glasner J.D."/>
            <person name="Yang C.H."/>
            <person name="Reverchon S."/>
            <person name="Hugouvieux-Cotte-Pattat N."/>
            <person name="Condemine G."/>
            <person name="Bohin J.P."/>
            <person name="Van Gijsegem F."/>
            <person name="Yang S."/>
            <person name="Franza T."/>
            <person name="Expert D."/>
            <person name="Plunkett G. III"/>
            <person name="San Francisco M.J."/>
            <person name="Charkowski A.O."/>
            <person name="Py B."/>
            <person name="Bell K."/>
            <person name="Rauscher L."/>
            <person name="Rodriguez-Palenzuela P."/>
            <person name="Toussaint A."/>
            <person name="Holeva M.C."/>
            <person name="He S.Y."/>
            <person name="Douet V."/>
            <person name="Boccara M."/>
            <person name="Blanco C."/>
            <person name="Toth I."/>
            <person name="Anderson B.D."/>
            <person name="Biehl B.S."/>
            <person name="Mau B."/>
            <person name="Flynn S.M."/>
            <person name="Barras F."/>
            <person name="Lindeberg M."/>
            <person name="Birch P.R."/>
            <person name="Tsuyumu S."/>
            <person name="Shi X."/>
            <person name="Hibbing M."/>
            <person name="Yap M.N."/>
            <person name="Carpentier M."/>
            <person name="Dassa E."/>
            <person name="Umehara M."/>
            <person name="Kim J.F."/>
            <person name="Rusch M."/>
            <person name="Soni P."/>
            <person name="Mayhew G.F."/>
            <person name="Fouts D.E."/>
            <person name="Gill S.R."/>
            <person name="Blattner F.R."/>
            <person name="Keen N.T."/>
            <person name="Perna N.T."/>
        </authorList>
    </citation>
    <scope>NUCLEOTIDE SEQUENCE [LARGE SCALE GENOMIC DNA]</scope>
    <source>
        <strain evidence="10 11">3937</strain>
    </source>
</reference>
<evidence type="ECO:0000313" key="10">
    <source>
        <dbReference type="EMBL" id="ADM96544.1"/>
    </source>
</evidence>
<feature type="transmembrane region" description="Helical" evidence="8">
    <location>
        <begin position="318"/>
        <end position="339"/>
    </location>
</feature>
<dbReference type="STRING" id="198628.Dda3937_00704"/>
<dbReference type="InterPro" id="IPR020846">
    <property type="entry name" value="MFS_dom"/>
</dbReference>
<dbReference type="InterPro" id="IPR011701">
    <property type="entry name" value="MFS"/>
</dbReference>
<dbReference type="RefSeq" id="WP_013316027.1">
    <property type="nucleotide sequence ID" value="NC_014500.1"/>
</dbReference>
<evidence type="ECO:0000256" key="1">
    <source>
        <dbReference type="ARBA" id="ARBA00004651"/>
    </source>
</evidence>
<feature type="transmembrane region" description="Helical" evidence="8">
    <location>
        <begin position="81"/>
        <end position="99"/>
    </location>
</feature>
<dbReference type="PATRIC" id="fig|198628.6.peg.341"/>
<dbReference type="KEGG" id="ddd:Dda3937_00704"/>
<gene>
    <name evidence="10" type="ordered locus">Dda3937_00704</name>
</gene>
<dbReference type="InterPro" id="IPR001958">
    <property type="entry name" value="Tet-R_TetA/multi-R_MdtG-like"/>
</dbReference>
<name>E0SHE5_DICD3</name>
<dbReference type="GO" id="GO:0005886">
    <property type="term" value="C:plasma membrane"/>
    <property type="evidence" value="ECO:0007669"/>
    <property type="project" value="UniProtKB-SubCell"/>
</dbReference>
<keyword evidence="11" id="KW-1185">Reference proteome</keyword>
<keyword evidence="6 8" id="KW-1133">Transmembrane helix</keyword>
<dbReference type="CDD" id="cd17320">
    <property type="entry name" value="MFS_MdfA_MDR_like"/>
    <property type="match status" value="1"/>
</dbReference>
<evidence type="ECO:0000256" key="8">
    <source>
        <dbReference type="RuleBase" id="RU365088"/>
    </source>
</evidence>
<dbReference type="PANTHER" id="PTHR23502:SF132">
    <property type="entry name" value="POLYAMINE TRANSPORTER 2-RELATED"/>
    <property type="match status" value="1"/>
</dbReference>
<evidence type="ECO:0000256" key="2">
    <source>
        <dbReference type="ARBA" id="ARBA00006236"/>
    </source>
</evidence>
<dbReference type="HOGENOM" id="CLU_001265_47_0_6"/>
<evidence type="ECO:0000313" key="11">
    <source>
        <dbReference type="Proteomes" id="UP000006859"/>
    </source>
</evidence>
<dbReference type="OrthoDB" id="9814303at2"/>
<dbReference type="PRINTS" id="PR01035">
    <property type="entry name" value="TCRTETA"/>
</dbReference>
<accession>E0SHE5</accession>
<evidence type="ECO:0000256" key="7">
    <source>
        <dbReference type="ARBA" id="ARBA00023136"/>
    </source>
</evidence>
<keyword evidence="8" id="KW-0997">Cell inner membrane</keyword>
<comment type="subcellular location">
    <subcellularLocation>
        <location evidence="8">Cell inner membrane</location>
        <topology evidence="8">Multi-pass membrane protein</topology>
    </subcellularLocation>
    <subcellularLocation>
        <location evidence="1">Cell membrane</location>
        <topology evidence="1">Multi-pass membrane protein</topology>
    </subcellularLocation>
</comment>
<keyword evidence="7 8" id="KW-0472">Membrane</keyword>
<dbReference type="SUPFAM" id="SSF103473">
    <property type="entry name" value="MFS general substrate transporter"/>
    <property type="match status" value="1"/>
</dbReference>
<evidence type="ECO:0000256" key="3">
    <source>
        <dbReference type="ARBA" id="ARBA00022448"/>
    </source>
</evidence>
<dbReference type="InterPro" id="IPR004812">
    <property type="entry name" value="Efflux_drug-R_Bcr/CmlA"/>
</dbReference>
<keyword evidence="4" id="KW-1003">Cell membrane</keyword>
<feature type="transmembrane region" description="Helical" evidence="8">
    <location>
        <begin position="263"/>
        <end position="283"/>
    </location>
</feature>
<dbReference type="Proteomes" id="UP000006859">
    <property type="component" value="Chromosome"/>
</dbReference>
<dbReference type="InterPro" id="IPR036259">
    <property type="entry name" value="MFS_trans_sf"/>
</dbReference>
<dbReference type="Gene3D" id="1.20.1720.10">
    <property type="entry name" value="Multidrug resistance protein D"/>
    <property type="match status" value="1"/>
</dbReference>
<organism evidence="10 11">
    <name type="scientific">Dickeya dadantii (strain 3937)</name>
    <name type="common">Erwinia chrysanthemi (strain 3937)</name>
    <dbReference type="NCBI Taxonomy" id="198628"/>
    <lineage>
        <taxon>Bacteria</taxon>
        <taxon>Pseudomonadati</taxon>
        <taxon>Pseudomonadota</taxon>
        <taxon>Gammaproteobacteria</taxon>
        <taxon>Enterobacterales</taxon>
        <taxon>Pectobacteriaceae</taxon>
        <taxon>Dickeya</taxon>
    </lineage>
</organism>
<feature type="transmembrane region" description="Helical" evidence="8">
    <location>
        <begin position="292"/>
        <end position="312"/>
    </location>
</feature>
<dbReference type="GO" id="GO:0042910">
    <property type="term" value="F:xenobiotic transmembrane transporter activity"/>
    <property type="evidence" value="ECO:0007669"/>
    <property type="project" value="InterPro"/>
</dbReference>
<comment type="similarity">
    <text evidence="2 8">Belongs to the major facilitator superfamily. Bcr/CmlA family.</text>
</comment>
<feature type="transmembrane region" description="Helical" evidence="8">
    <location>
        <begin position="105"/>
        <end position="128"/>
    </location>
</feature>
<comment type="caution">
    <text evidence="8">Lacks conserved residue(s) required for the propagation of feature annotation.</text>
</comment>
<protein>
    <recommendedName>
        <fullName evidence="8">Bcr/CflA family efflux transporter</fullName>
    </recommendedName>
</protein>
<evidence type="ECO:0000256" key="5">
    <source>
        <dbReference type="ARBA" id="ARBA00022692"/>
    </source>
</evidence>